<dbReference type="Proteomes" id="UP000887540">
    <property type="component" value="Unplaced"/>
</dbReference>
<organism evidence="1 2">
    <name type="scientific">Acrobeloides nanus</name>
    <dbReference type="NCBI Taxonomy" id="290746"/>
    <lineage>
        <taxon>Eukaryota</taxon>
        <taxon>Metazoa</taxon>
        <taxon>Ecdysozoa</taxon>
        <taxon>Nematoda</taxon>
        <taxon>Chromadorea</taxon>
        <taxon>Rhabditida</taxon>
        <taxon>Tylenchina</taxon>
        <taxon>Cephalobomorpha</taxon>
        <taxon>Cephaloboidea</taxon>
        <taxon>Cephalobidae</taxon>
        <taxon>Acrobeloides</taxon>
    </lineage>
</organism>
<protein>
    <submittedName>
        <fullName evidence="2">Uncharacterized protein</fullName>
    </submittedName>
</protein>
<sequence>MGNCESAEVAEQTANSKKIDKELYTPPVRLVQKLLLLGGLYYDEGIEFIKKQFGKLYRNRQKLYMHETCATDTNQVRHILNSAIDTIIQENLKDTGML</sequence>
<reference evidence="2" key="1">
    <citation type="submission" date="2022-11" db="UniProtKB">
        <authorList>
            <consortium name="WormBaseParasite"/>
        </authorList>
    </citation>
    <scope>IDENTIFICATION</scope>
</reference>
<accession>A0A914DJ31</accession>
<dbReference type="Gene3D" id="3.40.50.300">
    <property type="entry name" value="P-loop containing nucleotide triphosphate hydrolases"/>
    <property type="match status" value="1"/>
</dbReference>
<proteinExistence type="predicted"/>
<keyword evidence="1" id="KW-1185">Reference proteome</keyword>
<dbReference type="WBParaSite" id="ACRNAN_scaffold2660.g30531.t1">
    <property type="protein sequence ID" value="ACRNAN_scaffold2660.g30531.t1"/>
    <property type="gene ID" value="ACRNAN_scaffold2660.g30531"/>
</dbReference>
<evidence type="ECO:0000313" key="1">
    <source>
        <dbReference type="Proteomes" id="UP000887540"/>
    </source>
</evidence>
<evidence type="ECO:0000313" key="2">
    <source>
        <dbReference type="WBParaSite" id="ACRNAN_scaffold2660.g30531.t1"/>
    </source>
</evidence>
<dbReference type="AlphaFoldDB" id="A0A914DJ31"/>
<name>A0A914DJ31_9BILA</name>
<dbReference type="InterPro" id="IPR027417">
    <property type="entry name" value="P-loop_NTPase"/>
</dbReference>